<evidence type="ECO:0000256" key="1">
    <source>
        <dbReference type="SAM" id="MobiDB-lite"/>
    </source>
</evidence>
<organism evidence="2 3">
    <name type="scientific">Gossypium schwendimanii</name>
    <name type="common">Cotton</name>
    <dbReference type="NCBI Taxonomy" id="34291"/>
    <lineage>
        <taxon>Eukaryota</taxon>
        <taxon>Viridiplantae</taxon>
        <taxon>Streptophyta</taxon>
        <taxon>Embryophyta</taxon>
        <taxon>Tracheophyta</taxon>
        <taxon>Spermatophyta</taxon>
        <taxon>Magnoliopsida</taxon>
        <taxon>eudicotyledons</taxon>
        <taxon>Gunneridae</taxon>
        <taxon>Pentapetalae</taxon>
        <taxon>rosids</taxon>
        <taxon>malvids</taxon>
        <taxon>Malvales</taxon>
        <taxon>Malvaceae</taxon>
        <taxon>Malvoideae</taxon>
        <taxon>Gossypium</taxon>
    </lineage>
</organism>
<reference evidence="2 3" key="1">
    <citation type="journal article" date="2019" name="Genome Biol. Evol.">
        <title>Insights into the evolution of the New World diploid cottons (Gossypium, subgenus Houzingenia) based on genome sequencing.</title>
        <authorList>
            <person name="Grover C.E."/>
            <person name="Arick M.A. 2nd"/>
            <person name="Thrash A."/>
            <person name="Conover J.L."/>
            <person name="Sanders W.S."/>
            <person name="Peterson D.G."/>
            <person name="Frelichowski J.E."/>
            <person name="Scheffler J.A."/>
            <person name="Scheffler B.E."/>
            <person name="Wendel J.F."/>
        </authorList>
    </citation>
    <scope>NUCLEOTIDE SEQUENCE [LARGE SCALE GENOMIC DNA]</scope>
    <source>
        <strain evidence="2">1</strain>
        <tissue evidence="2">Leaf</tissue>
    </source>
</reference>
<accession>A0A7J9N674</accession>
<keyword evidence="3" id="KW-1185">Reference proteome</keyword>
<evidence type="ECO:0000313" key="2">
    <source>
        <dbReference type="EMBL" id="MBA0878576.1"/>
    </source>
</evidence>
<dbReference type="Proteomes" id="UP000593576">
    <property type="component" value="Unassembled WGS sequence"/>
</dbReference>
<gene>
    <name evidence="2" type="ORF">Goshw_010266</name>
</gene>
<feature type="region of interest" description="Disordered" evidence="1">
    <location>
        <begin position="24"/>
        <end position="43"/>
    </location>
</feature>
<evidence type="ECO:0000313" key="3">
    <source>
        <dbReference type="Proteomes" id="UP000593576"/>
    </source>
</evidence>
<proteinExistence type="predicted"/>
<protein>
    <submittedName>
        <fullName evidence="2">Uncharacterized protein</fullName>
    </submittedName>
</protein>
<dbReference type="EMBL" id="JABFAF010272174">
    <property type="protein sequence ID" value="MBA0878576.1"/>
    <property type="molecule type" value="Genomic_DNA"/>
</dbReference>
<sequence>MFMGIISTGDKAWTHFSGILPSDLFEDEENEEGNSIDDVHMPT</sequence>
<comment type="caution">
    <text evidence="2">The sequence shown here is derived from an EMBL/GenBank/DDBJ whole genome shotgun (WGS) entry which is preliminary data.</text>
</comment>
<feature type="compositionally biased region" description="Acidic residues" evidence="1">
    <location>
        <begin position="24"/>
        <end position="35"/>
    </location>
</feature>
<dbReference type="AlphaFoldDB" id="A0A7J9N674"/>
<name>A0A7J9N674_GOSSC</name>
<dbReference type="OrthoDB" id="10388087at2759"/>